<dbReference type="EMBL" id="JBHSMZ010000006">
    <property type="protein sequence ID" value="MFC5549110.1"/>
    <property type="molecule type" value="Genomic_DNA"/>
</dbReference>
<dbReference type="Proteomes" id="UP001596086">
    <property type="component" value="Unassembled WGS sequence"/>
</dbReference>
<dbReference type="RefSeq" id="WP_379770675.1">
    <property type="nucleotide sequence ID" value="NZ_JBHSMZ010000006.1"/>
</dbReference>
<sequence>MSTTVGDTGADFLTVNSGWGQGITSSVMAAMLAVALFTQLGTRRYTPWIYWLTKGQLPAAKARIKDLEVEWDAAEAGLKPRAADDWHVLEKAIDPALSALRADTLAQADCKAALADLLKTFDKLQGKT</sequence>
<accession>A0ABW0RZI5</accession>
<keyword evidence="1" id="KW-1133">Transmembrane helix</keyword>
<reference evidence="3" key="1">
    <citation type="journal article" date="2019" name="Int. J. Syst. Evol. Microbiol.">
        <title>The Global Catalogue of Microorganisms (GCM) 10K type strain sequencing project: providing services to taxonomists for standard genome sequencing and annotation.</title>
        <authorList>
            <consortium name="The Broad Institute Genomics Platform"/>
            <consortium name="The Broad Institute Genome Sequencing Center for Infectious Disease"/>
            <person name="Wu L."/>
            <person name="Ma J."/>
        </authorList>
    </citation>
    <scope>NUCLEOTIDE SEQUENCE [LARGE SCALE GENOMIC DNA]</scope>
    <source>
        <strain evidence="3">CGMCC 4.5798</strain>
    </source>
</reference>
<keyword evidence="1" id="KW-0812">Transmembrane</keyword>
<dbReference type="Pfam" id="PF03988">
    <property type="entry name" value="DUF347"/>
    <property type="match status" value="1"/>
</dbReference>
<evidence type="ECO:0000256" key="1">
    <source>
        <dbReference type="SAM" id="Phobius"/>
    </source>
</evidence>
<gene>
    <name evidence="2" type="ORF">ACFPO9_11360</name>
</gene>
<organism evidence="2 3">
    <name type="scientific">Massilia aerilata</name>
    <dbReference type="NCBI Taxonomy" id="453817"/>
    <lineage>
        <taxon>Bacteria</taxon>
        <taxon>Pseudomonadati</taxon>
        <taxon>Pseudomonadota</taxon>
        <taxon>Betaproteobacteria</taxon>
        <taxon>Burkholderiales</taxon>
        <taxon>Oxalobacteraceae</taxon>
        <taxon>Telluria group</taxon>
        <taxon>Massilia</taxon>
    </lineage>
</organism>
<keyword evidence="1" id="KW-0472">Membrane</keyword>
<evidence type="ECO:0000313" key="3">
    <source>
        <dbReference type="Proteomes" id="UP001596086"/>
    </source>
</evidence>
<dbReference type="InterPro" id="IPR007136">
    <property type="entry name" value="DUF347"/>
</dbReference>
<comment type="caution">
    <text evidence="2">The sequence shown here is derived from an EMBL/GenBank/DDBJ whole genome shotgun (WGS) entry which is preliminary data.</text>
</comment>
<name>A0ABW0RZI5_9BURK</name>
<proteinExistence type="predicted"/>
<protein>
    <submittedName>
        <fullName evidence="2">Uncharacterized protein</fullName>
    </submittedName>
</protein>
<evidence type="ECO:0000313" key="2">
    <source>
        <dbReference type="EMBL" id="MFC5549110.1"/>
    </source>
</evidence>
<keyword evidence="3" id="KW-1185">Reference proteome</keyword>
<feature type="transmembrane region" description="Helical" evidence="1">
    <location>
        <begin position="19"/>
        <end position="38"/>
    </location>
</feature>